<evidence type="ECO:0000313" key="3">
    <source>
        <dbReference type="Proteomes" id="UP001159363"/>
    </source>
</evidence>
<evidence type="ECO:0000256" key="1">
    <source>
        <dbReference type="SAM" id="MobiDB-lite"/>
    </source>
</evidence>
<evidence type="ECO:0000313" key="2">
    <source>
        <dbReference type="EMBL" id="KAJ8869952.1"/>
    </source>
</evidence>
<keyword evidence="3" id="KW-1185">Reference proteome</keyword>
<protein>
    <submittedName>
        <fullName evidence="2">Uncharacterized protein</fullName>
    </submittedName>
</protein>
<comment type="caution">
    <text evidence="2">The sequence shown here is derived from an EMBL/GenBank/DDBJ whole genome shotgun (WGS) entry which is preliminary data.</text>
</comment>
<organism evidence="2 3">
    <name type="scientific">Dryococelus australis</name>
    <dbReference type="NCBI Taxonomy" id="614101"/>
    <lineage>
        <taxon>Eukaryota</taxon>
        <taxon>Metazoa</taxon>
        <taxon>Ecdysozoa</taxon>
        <taxon>Arthropoda</taxon>
        <taxon>Hexapoda</taxon>
        <taxon>Insecta</taxon>
        <taxon>Pterygota</taxon>
        <taxon>Neoptera</taxon>
        <taxon>Polyneoptera</taxon>
        <taxon>Phasmatodea</taxon>
        <taxon>Verophasmatodea</taxon>
        <taxon>Anareolatae</taxon>
        <taxon>Phasmatidae</taxon>
        <taxon>Eurycanthinae</taxon>
        <taxon>Dryococelus</taxon>
    </lineage>
</organism>
<dbReference type="Proteomes" id="UP001159363">
    <property type="component" value="Chromosome 12"/>
</dbReference>
<gene>
    <name evidence="2" type="ORF">PR048_028963</name>
</gene>
<proteinExistence type="predicted"/>
<reference evidence="2 3" key="1">
    <citation type="submission" date="2023-02" db="EMBL/GenBank/DDBJ databases">
        <title>LHISI_Scaffold_Assembly.</title>
        <authorList>
            <person name="Stuart O.P."/>
            <person name="Cleave R."/>
            <person name="Magrath M.J.L."/>
            <person name="Mikheyev A.S."/>
        </authorList>
    </citation>
    <scope>NUCLEOTIDE SEQUENCE [LARGE SCALE GENOMIC DNA]</scope>
    <source>
        <strain evidence="2">Daus_M_001</strain>
        <tissue evidence="2">Leg muscle</tissue>
    </source>
</reference>
<name>A0ABQ9GEN5_9NEOP</name>
<feature type="region of interest" description="Disordered" evidence="1">
    <location>
        <begin position="230"/>
        <end position="250"/>
    </location>
</feature>
<feature type="region of interest" description="Disordered" evidence="1">
    <location>
        <begin position="378"/>
        <end position="412"/>
    </location>
</feature>
<dbReference type="EMBL" id="JARBHB010000013">
    <property type="protein sequence ID" value="KAJ8869952.1"/>
    <property type="molecule type" value="Genomic_DNA"/>
</dbReference>
<feature type="region of interest" description="Disordered" evidence="1">
    <location>
        <begin position="179"/>
        <end position="216"/>
    </location>
</feature>
<accession>A0ABQ9GEN5</accession>
<sequence>MGETRVFWVQQSSRSQQFAHEEADGRLVLHAAAAANEGCKAVMVRKHSQETFSQLGDEWDLSGELMDKEFLCLLLLCAPKTAQRRAISVAAATARAILQHEFRKRRQSIVNRYALKTSKWAAPLTPEDVNKHFEIPIEILRVDEGEAKMSMEQRRNAGAGSDLCRECSSLTTAPPRRLERAARGGSGHPCAAFPRGRESLPRATVPRARATAETRRGPCPLQTRAARSITSARCQSTSRRRGGAPSAGVHTLHKQGLQPTWSLFLAFDAEYRLTPYAYKGGKSCKETCITAKRDWEAMAFSFVSDAYVYSEIQSFGKTEHSTALVWSVCSFRNQLLGCTFNSALDVLIYEKNTLAMLIDYFQDIMLIGVKRRLESRRGEIPEKTRRPAASSGTISTCENPEATPPGIEPGLPRWEVSNLTTTPPRLLMLIGNTITEHSVTAKKWNFSSPLSGNIRRRCKLRREDGLGKDWAMAFVWDPFRHSPENHEKQNSGWANRESNPYPSECEYSDVIVTSYCKSQLMGIFLPLRDLISNRFVFSLINNQTGNTFLLVASFAGSLDDLISLKLTVSGDGRSVIPYRQYWYCLYSPGTESMPPKVLCAIDTKMISPSQSKPKEHFINQFVGRLYTSTVAGPAPAADGEGARVFGQWGSKPGSRAEGSRSVCLMACPKADNCPEFCGTVPQ</sequence>